<reference evidence="1" key="1">
    <citation type="submission" date="2023-03" db="EMBL/GenBank/DDBJ databases">
        <title>Actinoallomurus iriomotensis NBRC 103684.</title>
        <authorList>
            <person name="Ichikawa N."/>
            <person name="Sato H."/>
            <person name="Tonouchi N."/>
        </authorList>
    </citation>
    <scope>NUCLEOTIDE SEQUENCE</scope>
    <source>
        <strain evidence="1">NBRC 103684</strain>
    </source>
</reference>
<sequence length="148" mass="16300">MTTDDVQARWRARRAPDGDLVLFGDGTLAVMELQEFTGSPQWEWREIVRARQWTPAHWIDVDLTLASCDRAGSRALAGESAAHGSIGWVALTRDGGDTLEWLAVCRYSDPFAVVELDDTAVTATSTAGQVWRFPRSAPERVAITSAPR</sequence>
<keyword evidence="2" id="KW-1185">Reference proteome</keyword>
<name>A0A9W6S559_9ACTN</name>
<dbReference type="EMBL" id="BSTK01000008">
    <property type="protein sequence ID" value="GLY87391.1"/>
    <property type="molecule type" value="Genomic_DNA"/>
</dbReference>
<gene>
    <name evidence="1" type="ORF">Airi02_053200</name>
</gene>
<evidence type="ECO:0000313" key="1">
    <source>
        <dbReference type="EMBL" id="GLY87391.1"/>
    </source>
</evidence>
<dbReference type="RefSeq" id="WP_285576430.1">
    <property type="nucleotide sequence ID" value="NZ_BSTK01000008.1"/>
</dbReference>
<dbReference type="Proteomes" id="UP001165074">
    <property type="component" value="Unassembled WGS sequence"/>
</dbReference>
<organism evidence="1 2">
    <name type="scientific">Actinoallomurus iriomotensis</name>
    <dbReference type="NCBI Taxonomy" id="478107"/>
    <lineage>
        <taxon>Bacteria</taxon>
        <taxon>Bacillati</taxon>
        <taxon>Actinomycetota</taxon>
        <taxon>Actinomycetes</taxon>
        <taxon>Streptosporangiales</taxon>
        <taxon>Thermomonosporaceae</taxon>
        <taxon>Actinoallomurus</taxon>
    </lineage>
</organism>
<accession>A0A9W6S559</accession>
<dbReference type="AlphaFoldDB" id="A0A9W6S559"/>
<evidence type="ECO:0000313" key="2">
    <source>
        <dbReference type="Proteomes" id="UP001165074"/>
    </source>
</evidence>
<proteinExistence type="predicted"/>
<comment type="caution">
    <text evidence="1">The sequence shown here is derived from an EMBL/GenBank/DDBJ whole genome shotgun (WGS) entry which is preliminary data.</text>
</comment>
<protein>
    <submittedName>
        <fullName evidence="1">Uncharacterized protein</fullName>
    </submittedName>
</protein>